<reference evidence="15" key="1">
    <citation type="submission" date="2021-01" db="UniProtKB">
        <authorList>
            <consortium name="EnsemblPlants"/>
        </authorList>
    </citation>
    <scope>IDENTIFICATION</scope>
</reference>
<evidence type="ECO:0000313" key="15">
    <source>
        <dbReference type="EnsemblPlants" id="Kaladp0046s0203.1.v1.1"/>
    </source>
</evidence>
<dbReference type="Gramene" id="Kaladp0046s0203.1.v1.1">
    <property type="protein sequence ID" value="Kaladp0046s0203.1.v1.1"/>
    <property type="gene ID" value="Kaladp0046s0203.v1.1"/>
</dbReference>
<dbReference type="InterPro" id="IPR032861">
    <property type="entry name" value="TAXi_N"/>
</dbReference>
<evidence type="ECO:0000256" key="10">
    <source>
        <dbReference type="ARBA" id="ARBA00023288"/>
    </source>
</evidence>
<dbReference type="Pfam" id="PF14541">
    <property type="entry name" value="TAXi_C"/>
    <property type="match status" value="1"/>
</dbReference>
<feature type="signal peptide" evidence="13">
    <location>
        <begin position="1"/>
        <end position="21"/>
    </location>
</feature>
<feature type="active site" evidence="11">
    <location>
        <position position="322"/>
    </location>
</feature>
<comment type="similarity">
    <text evidence="2 12">Belongs to the peptidase A1 family.</text>
</comment>
<dbReference type="Proteomes" id="UP000594263">
    <property type="component" value="Unplaced"/>
</dbReference>
<keyword evidence="4 12" id="KW-0645">Protease</keyword>
<dbReference type="OMA" id="SSNCPYQ"/>
<evidence type="ECO:0000259" key="14">
    <source>
        <dbReference type="PROSITE" id="PS51767"/>
    </source>
</evidence>
<dbReference type="PROSITE" id="PS51767">
    <property type="entry name" value="PEPTIDASE_A1"/>
    <property type="match status" value="1"/>
</dbReference>
<organism evidence="15 16">
    <name type="scientific">Kalanchoe fedtschenkoi</name>
    <name type="common">Lavender scallops</name>
    <name type="synonym">South American air plant</name>
    <dbReference type="NCBI Taxonomy" id="63787"/>
    <lineage>
        <taxon>Eukaryota</taxon>
        <taxon>Viridiplantae</taxon>
        <taxon>Streptophyta</taxon>
        <taxon>Embryophyta</taxon>
        <taxon>Tracheophyta</taxon>
        <taxon>Spermatophyta</taxon>
        <taxon>Magnoliopsida</taxon>
        <taxon>eudicotyledons</taxon>
        <taxon>Gunneridae</taxon>
        <taxon>Pentapetalae</taxon>
        <taxon>Saxifragales</taxon>
        <taxon>Crassulaceae</taxon>
        <taxon>Kalanchoe</taxon>
    </lineage>
</organism>
<evidence type="ECO:0000256" key="3">
    <source>
        <dbReference type="ARBA" id="ARBA00022475"/>
    </source>
</evidence>
<dbReference type="SUPFAM" id="SSF50630">
    <property type="entry name" value="Acid proteases"/>
    <property type="match status" value="1"/>
</dbReference>
<proteinExistence type="inferred from homology"/>
<dbReference type="GO" id="GO:0004190">
    <property type="term" value="F:aspartic-type endopeptidase activity"/>
    <property type="evidence" value="ECO:0007669"/>
    <property type="project" value="UniProtKB-KW"/>
</dbReference>
<feature type="active site" evidence="11">
    <location>
        <position position="118"/>
    </location>
</feature>
<name>A0A7N0TUX6_KALFE</name>
<comment type="subcellular location">
    <subcellularLocation>
        <location evidence="1">Cell membrane</location>
        <topology evidence="1">Lipid-anchor</topology>
    </subcellularLocation>
</comment>
<dbReference type="PROSITE" id="PS00141">
    <property type="entry name" value="ASP_PROTEASE"/>
    <property type="match status" value="2"/>
</dbReference>
<keyword evidence="3" id="KW-1003">Cell membrane</keyword>
<evidence type="ECO:0000256" key="2">
    <source>
        <dbReference type="ARBA" id="ARBA00007447"/>
    </source>
</evidence>
<evidence type="ECO:0000256" key="9">
    <source>
        <dbReference type="ARBA" id="ARBA00023180"/>
    </source>
</evidence>
<dbReference type="PRINTS" id="PR00792">
    <property type="entry name" value="PEPSIN"/>
</dbReference>
<dbReference type="Gene3D" id="2.40.70.10">
    <property type="entry name" value="Acid Proteases"/>
    <property type="match status" value="2"/>
</dbReference>
<sequence length="508" mass="55347">MASRYSLVLLCLVFGLKCCYGLGGSGSFGFDIHHRFSEGVKGLLPFSDLPRIGSQGYYALMAHRDRMLHGRRLSSTTDLTKLTFEYGNETFYIPRLGFLHYANVSLGTPSKSYLVALDTGSDLFWLPCDCTECVRSLNTTRGEVKFNIYSPNTSTTSEMVPCSSPLCSQKRQCSAATDTCPFNIMYLSANTSSNGILVEDILHLVTDDYQTKAVSPRITFGCGQVLTGSFLKGGAPNGLFGLGIEDESVPSILAKQGLISNSFSMCFGPHGIGRISFGDLGSSDQGETPFTLNNPHPTYNITVTNIKVGSKSSALPFTAIFDSGTSFTYLSDPTYTYIAKTFDSQANDIRHESTTDFPFEYCYDLSANQTSYLIPVMRLTMEEGDVLDITNPTIGFGAEDGSYVYCLAILKSDNVNLIGQNFMTGYRVVFNRETMRLGWKKSDCYDESSSISPGISPAVPPAVAANPPITTNSSKTAAPSPTGNNSPQLNKFTYSILIMIIFSFIAIF</sequence>
<evidence type="ECO:0000256" key="8">
    <source>
        <dbReference type="ARBA" id="ARBA00023136"/>
    </source>
</evidence>
<dbReference type="FunFam" id="2.40.70.10:FF:000014">
    <property type="entry name" value="Aspartyl protease family protein 1"/>
    <property type="match status" value="1"/>
</dbReference>
<evidence type="ECO:0000256" key="1">
    <source>
        <dbReference type="ARBA" id="ARBA00004193"/>
    </source>
</evidence>
<dbReference type="PANTHER" id="PTHR13683">
    <property type="entry name" value="ASPARTYL PROTEASES"/>
    <property type="match status" value="1"/>
</dbReference>
<dbReference type="PANTHER" id="PTHR13683:SF826">
    <property type="entry name" value="ASPARTYL PROTEASE FAMILY PROTEIN 1"/>
    <property type="match status" value="1"/>
</dbReference>
<dbReference type="InterPro" id="IPR001969">
    <property type="entry name" value="Aspartic_peptidase_AS"/>
</dbReference>
<keyword evidence="16" id="KW-1185">Reference proteome</keyword>
<dbReference type="EnsemblPlants" id="Kaladp0046s0203.1.v1.1">
    <property type="protein sequence ID" value="Kaladp0046s0203.1.v1.1"/>
    <property type="gene ID" value="Kaladp0046s0203.v1.1"/>
</dbReference>
<feature type="chain" id="PRO_5029530751" description="Peptidase A1 domain-containing protein" evidence="13">
    <location>
        <begin position="22"/>
        <end position="508"/>
    </location>
</feature>
<dbReference type="InterPro" id="IPR001461">
    <property type="entry name" value="Aspartic_peptidase_A1"/>
</dbReference>
<evidence type="ECO:0000256" key="4">
    <source>
        <dbReference type="ARBA" id="ARBA00022670"/>
    </source>
</evidence>
<evidence type="ECO:0000313" key="16">
    <source>
        <dbReference type="Proteomes" id="UP000594263"/>
    </source>
</evidence>
<evidence type="ECO:0000256" key="12">
    <source>
        <dbReference type="RuleBase" id="RU000454"/>
    </source>
</evidence>
<protein>
    <recommendedName>
        <fullName evidence="14">Peptidase A1 domain-containing protein</fullName>
    </recommendedName>
</protein>
<dbReference type="AlphaFoldDB" id="A0A7N0TUX6"/>
<keyword evidence="9" id="KW-0325">Glycoprotein</keyword>
<evidence type="ECO:0000256" key="11">
    <source>
        <dbReference type="PIRSR" id="PIRSR601461-1"/>
    </source>
</evidence>
<feature type="domain" description="Peptidase A1" evidence="14">
    <location>
        <begin position="100"/>
        <end position="440"/>
    </location>
</feature>
<dbReference type="InterPro" id="IPR033121">
    <property type="entry name" value="PEPTIDASE_A1"/>
</dbReference>
<evidence type="ECO:0000256" key="5">
    <source>
        <dbReference type="ARBA" id="ARBA00022729"/>
    </source>
</evidence>
<keyword evidence="5 13" id="KW-0732">Signal</keyword>
<dbReference type="Pfam" id="PF14543">
    <property type="entry name" value="TAXi_N"/>
    <property type="match status" value="1"/>
</dbReference>
<evidence type="ECO:0000256" key="7">
    <source>
        <dbReference type="ARBA" id="ARBA00022801"/>
    </source>
</evidence>
<keyword evidence="10" id="KW-0449">Lipoprotein</keyword>
<dbReference type="FunFam" id="2.40.70.10:FF:000012">
    <property type="entry name" value="Aspartyl protease family protein 1"/>
    <property type="match status" value="1"/>
</dbReference>
<accession>A0A7N0TUX6</accession>
<dbReference type="GO" id="GO:0005886">
    <property type="term" value="C:plasma membrane"/>
    <property type="evidence" value="ECO:0007669"/>
    <property type="project" value="UniProtKB-SubCell"/>
</dbReference>
<dbReference type="GO" id="GO:0006508">
    <property type="term" value="P:proteolysis"/>
    <property type="evidence" value="ECO:0007669"/>
    <property type="project" value="UniProtKB-KW"/>
</dbReference>
<evidence type="ECO:0000256" key="6">
    <source>
        <dbReference type="ARBA" id="ARBA00022750"/>
    </source>
</evidence>
<keyword evidence="8" id="KW-0472">Membrane</keyword>
<dbReference type="InterPro" id="IPR021109">
    <property type="entry name" value="Peptidase_aspartic_dom_sf"/>
</dbReference>
<dbReference type="InterPro" id="IPR032799">
    <property type="entry name" value="TAXi_C"/>
</dbReference>
<keyword evidence="7 12" id="KW-0378">Hydrolase</keyword>
<evidence type="ECO:0000256" key="13">
    <source>
        <dbReference type="SAM" id="SignalP"/>
    </source>
</evidence>
<keyword evidence="6 12" id="KW-0064">Aspartyl protease</keyword>